<dbReference type="GO" id="GO:0005829">
    <property type="term" value="C:cytosol"/>
    <property type="evidence" value="ECO:0007669"/>
    <property type="project" value="UniProtKB-SubCell"/>
</dbReference>
<dbReference type="OrthoDB" id="1524959at2"/>
<dbReference type="GO" id="GO:0071973">
    <property type="term" value="P:bacterial-type flagellum-dependent cell motility"/>
    <property type="evidence" value="ECO:0007669"/>
    <property type="project" value="TreeGrafter"/>
</dbReference>
<comment type="similarity">
    <text evidence="2 6">Belongs to the FliS family.</text>
</comment>
<dbReference type="Proteomes" id="UP000248066">
    <property type="component" value="Unassembled WGS sequence"/>
</dbReference>
<comment type="caution">
    <text evidence="7">The sequence shown here is derived from an EMBL/GenBank/DDBJ whole genome shotgun (WGS) entry which is preliminary data.</text>
</comment>
<keyword evidence="7" id="KW-0282">Flagellum</keyword>
<dbReference type="GO" id="GO:0044780">
    <property type="term" value="P:bacterial-type flagellum assembly"/>
    <property type="evidence" value="ECO:0007669"/>
    <property type="project" value="InterPro"/>
</dbReference>
<evidence type="ECO:0000256" key="4">
    <source>
        <dbReference type="ARBA" id="ARBA00022795"/>
    </source>
</evidence>
<dbReference type="RefSeq" id="WP_110521120.1">
    <property type="nucleotide sequence ID" value="NZ_PDOF01000003.1"/>
</dbReference>
<keyword evidence="5" id="KW-0143">Chaperone</keyword>
<evidence type="ECO:0000256" key="6">
    <source>
        <dbReference type="PIRNR" id="PIRNR039090"/>
    </source>
</evidence>
<keyword evidence="7" id="KW-0966">Cell projection</keyword>
<evidence type="ECO:0000256" key="2">
    <source>
        <dbReference type="ARBA" id="ARBA00008787"/>
    </source>
</evidence>
<dbReference type="Pfam" id="PF02561">
    <property type="entry name" value="FliS"/>
    <property type="match status" value="1"/>
</dbReference>
<reference evidence="7 8" key="1">
    <citation type="submission" date="2017-10" db="EMBL/GenBank/DDBJ databases">
        <title>Bacillus sp. nov., a halophilic bacterium isolated from a Yangshapao Lake.</title>
        <authorList>
            <person name="Wang H."/>
        </authorList>
    </citation>
    <scope>NUCLEOTIDE SEQUENCE [LARGE SCALE GENOMIC DNA]</scope>
    <source>
        <strain evidence="7 8">YSP-3</strain>
    </source>
</reference>
<proteinExistence type="inferred from homology"/>
<gene>
    <name evidence="7" type="ORF">CR205_15785</name>
</gene>
<dbReference type="InterPro" id="IPR003713">
    <property type="entry name" value="FliS"/>
</dbReference>
<keyword evidence="3 6" id="KW-0963">Cytoplasm</keyword>
<dbReference type="PIRSF" id="PIRSF039090">
    <property type="entry name" value="Flis"/>
    <property type="match status" value="1"/>
</dbReference>
<accession>A0A2W0H231</accession>
<evidence type="ECO:0000256" key="1">
    <source>
        <dbReference type="ARBA" id="ARBA00004514"/>
    </source>
</evidence>
<dbReference type="CDD" id="cd16098">
    <property type="entry name" value="FliS"/>
    <property type="match status" value="1"/>
</dbReference>
<evidence type="ECO:0000313" key="7">
    <source>
        <dbReference type="EMBL" id="PYZ95843.1"/>
    </source>
</evidence>
<keyword evidence="7" id="KW-0969">Cilium</keyword>
<dbReference type="PANTHER" id="PTHR34773">
    <property type="entry name" value="FLAGELLAR SECRETION CHAPERONE FLIS"/>
    <property type="match status" value="1"/>
</dbReference>
<evidence type="ECO:0000256" key="3">
    <source>
        <dbReference type="ARBA" id="ARBA00022490"/>
    </source>
</evidence>
<dbReference type="SUPFAM" id="SSF101116">
    <property type="entry name" value="Flagellar export chaperone FliS"/>
    <property type="match status" value="1"/>
</dbReference>
<organism evidence="7 8">
    <name type="scientific">Alteribacter lacisalsi</name>
    <dbReference type="NCBI Taxonomy" id="2045244"/>
    <lineage>
        <taxon>Bacteria</taxon>
        <taxon>Bacillati</taxon>
        <taxon>Bacillota</taxon>
        <taxon>Bacilli</taxon>
        <taxon>Bacillales</taxon>
        <taxon>Bacillaceae</taxon>
        <taxon>Alteribacter</taxon>
    </lineage>
</organism>
<dbReference type="NCBIfam" id="TIGR00208">
    <property type="entry name" value="fliS"/>
    <property type="match status" value="1"/>
</dbReference>
<evidence type="ECO:0000313" key="8">
    <source>
        <dbReference type="Proteomes" id="UP000248066"/>
    </source>
</evidence>
<dbReference type="PANTHER" id="PTHR34773:SF1">
    <property type="entry name" value="FLAGELLAR SECRETION CHAPERONE FLIS"/>
    <property type="match status" value="1"/>
</dbReference>
<dbReference type="EMBL" id="PDOF01000003">
    <property type="protein sequence ID" value="PYZ95843.1"/>
    <property type="molecule type" value="Genomic_DNA"/>
</dbReference>
<dbReference type="AlphaFoldDB" id="A0A2W0H231"/>
<protein>
    <recommendedName>
        <fullName evidence="6">Flagellar secretion chaperone FliS</fullName>
    </recommendedName>
</protein>
<dbReference type="Gene3D" id="1.20.120.340">
    <property type="entry name" value="Flagellar protein FliS"/>
    <property type="match status" value="1"/>
</dbReference>
<sequence>MAMQNPYASYQKQNIQFKSPGELTLMLYDGCLKFIRNGKKAIAAGEIEKRNENLIKAQNIIRELMITLKGESETAQHMMRMYDFILSRISDANIKNDPAPLKEAESFVKEFRDTWVEVIKQDRKNRFGGATRI</sequence>
<dbReference type="InterPro" id="IPR036584">
    <property type="entry name" value="FliS_sf"/>
</dbReference>
<evidence type="ECO:0000256" key="5">
    <source>
        <dbReference type="ARBA" id="ARBA00023186"/>
    </source>
</evidence>
<comment type="subcellular location">
    <subcellularLocation>
        <location evidence="1 6">Cytoplasm</location>
        <location evidence="1 6">Cytosol</location>
    </subcellularLocation>
</comment>
<keyword evidence="8" id="KW-1185">Reference proteome</keyword>
<name>A0A2W0H231_9BACI</name>
<keyword evidence="4 6" id="KW-1005">Bacterial flagellum biogenesis</keyword>